<name>A0A9I9DRZ1_CUCME</name>
<dbReference type="PANTHER" id="PTHR48237:SF1">
    <property type="entry name" value="SPC97_SPC98 FAMILY OF SPINDLE POLE BODY (SBP) COMPONENT"/>
    <property type="match status" value="1"/>
</dbReference>
<evidence type="ECO:0000313" key="2">
    <source>
        <dbReference type="EnsemblPlants" id="MELO3C022720.2.1"/>
    </source>
</evidence>
<dbReference type="AlphaFoldDB" id="A0A9I9DRZ1"/>
<sequence>IGNKKEKGEKRKHIRGNFTTLTILHHLHLWTVVALLHSPDEDQQTPPSAVLSRSQGRSFHVVVVQLASHLPFASNFSHPSRAASPTPAPSASVRGNSPDTNSAAIHIHFPFIVNDVKIPSFSGLANPNFEGDAAGFLSVGVDEIASCCDIFSGVILRKISMEEANEILKNNRIEDISWLCSLSESELDLLISIKMLVLQRAKAIGHENLAEKFDLKTLRTIGFVLMEHLKGELRTSDVTDLSQSALNACNLLDSNLEKSLPIDEIMTSICLDRRKKPGKRLVPFTCSCVCIVQDHILERIVKCHGKKPFDNYINLLVFIKPSIHMNFHHRTYALDSSRSYSGVVVVPLCFLITALDRFLESRWEDVRPYA</sequence>
<protein>
    <submittedName>
        <fullName evidence="2">Uncharacterized protein</fullName>
    </submittedName>
</protein>
<proteinExistence type="predicted"/>
<accession>A0A9I9DRZ1</accession>
<dbReference type="PANTHER" id="PTHR48237">
    <property type="entry name" value="GAMMA-TUBULIN COMPLEX COMPONENT"/>
    <property type="match status" value="1"/>
</dbReference>
<dbReference type="Gramene" id="MELO3C022720.2.1">
    <property type="protein sequence ID" value="MELO3C022720.2.1"/>
    <property type="gene ID" value="MELO3C022720.2"/>
</dbReference>
<evidence type="ECO:0000256" key="1">
    <source>
        <dbReference type="SAM" id="MobiDB-lite"/>
    </source>
</evidence>
<feature type="compositionally biased region" description="Low complexity" evidence="1">
    <location>
        <begin position="79"/>
        <end position="92"/>
    </location>
</feature>
<organism evidence="2">
    <name type="scientific">Cucumis melo</name>
    <name type="common">Muskmelon</name>
    <dbReference type="NCBI Taxonomy" id="3656"/>
    <lineage>
        <taxon>Eukaryota</taxon>
        <taxon>Viridiplantae</taxon>
        <taxon>Streptophyta</taxon>
        <taxon>Embryophyta</taxon>
        <taxon>Tracheophyta</taxon>
        <taxon>Spermatophyta</taxon>
        <taxon>Magnoliopsida</taxon>
        <taxon>eudicotyledons</taxon>
        <taxon>Gunneridae</taxon>
        <taxon>Pentapetalae</taxon>
        <taxon>rosids</taxon>
        <taxon>fabids</taxon>
        <taxon>Cucurbitales</taxon>
        <taxon>Cucurbitaceae</taxon>
        <taxon>Benincaseae</taxon>
        <taxon>Cucumis</taxon>
    </lineage>
</organism>
<reference evidence="2" key="1">
    <citation type="submission" date="2023-03" db="UniProtKB">
        <authorList>
            <consortium name="EnsemblPlants"/>
        </authorList>
    </citation>
    <scope>IDENTIFICATION</scope>
</reference>
<feature type="region of interest" description="Disordered" evidence="1">
    <location>
        <begin position="78"/>
        <end position="97"/>
    </location>
</feature>
<dbReference type="EnsemblPlants" id="MELO3C022720.2.1">
    <property type="protein sequence ID" value="MELO3C022720.2.1"/>
    <property type="gene ID" value="MELO3C022720.2"/>
</dbReference>